<proteinExistence type="predicted"/>
<comment type="caution">
    <text evidence="2">The sequence shown here is derived from an EMBL/GenBank/DDBJ whole genome shotgun (WGS) entry which is preliminary data.</text>
</comment>
<evidence type="ECO:0000313" key="3">
    <source>
        <dbReference type="Proteomes" id="UP001480595"/>
    </source>
</evidence>
<dbReference type="RefSeq" id="XP_066719152.1">
    <property type="nucleotide sequence ID" value="XM_066854874.1"/>
</dbReference>
<feature type="region of interest" description="Disordered" evidence="1">
    <location>
        <begin position="84"/>
        <end position="119"/>
    </location>
</feature>
<reference evidence="2 3" key="1">
    <citation type="submission" date="2023-01" db="EMBL/GenBank/DDBJ databases">
        <title>Analysis of 21 Apiospora genomes using comparative genomics revels a genus with tremendous synthesis potential of carbohydrate active enzymes and secondary metabolites.</title>
        <authorList>
            <person name="Sorensen T."/>
        </authorList>
    </citation>
    <scope>NUCLEOTIDE SEQUENCE [LARGE SCALE GENOMIC DNA]</scope>
    <source>
        <strain evidence="2 3">CBS 135458</strain>
    </source>
</reference>
<protein>
    <submittedName>
        <fullName evidence="2">Uncharacterized protein</fullName>
    </submittedName>
</protein>
<organism evidence="2 3">
    <name type="scientific">Apiospora phragmitis</name>
    <dbReference type="NCBI Taxonomy" id="2905665"/>
    <lineage>
        <taxon>Eukaryota</taxon>
        <taxon>Fungi</taxon>
        <taxon>Dikarya</taxon>
        <taxon>Ascomycota</taxon>
        <taxon>Pezizomycotina</taxon>
        <taxon>Sordariomycetes</taxon>
        <taxon>Xylariomycetidae</taxon>
        <taxon>Amphisphaeriales</taxon>
        <taxon>Apiosporaceae</taxon>
        <taxon>Apiospora</taxon>
    </lineage>
</organism>
<gene>
    <name evidence="2" type="ORF">PG994_003465</name>
</gene>
<keyword evidence="3" id="KW-1185">Reference proteome</keyword>
<dbReference type="Proteomes" id="UP001480595">
    <property type="component" value="Unassembled WGS sequence"/>
</dbReference>
<feature type="region of interest" description="Disordered" evidence="1">
    <location>
        <begin position="26"/>
        <end position="48"/>
    </location>
</feature>
<sequence length="151" mass="17492">MANEKQTDNVSNDELERQFARLSMTVEKSHREQFKRRDKSVPPENPFLKRRATVKELTEGIDKLQNLCYETQGKLELESQFAKLETTPSDERASNEGLNTTTGDTEDPLQETQKNVEYSGRFANFQKPKPETGKRKDIRLEALRIVLLRGY</sequence>
<accession>A0ABR1VY97</accession>
<name>A0ABR1VY97_9PEZI</name>
<evidence type="ECO:0000313" key="2">
    <source>
        <dbReference type="EMBL" id="KAK8076193.1"/>
    </source>
</evidence>
<dbReference type="EMBL" id="JAQQWL010000004">
    <property type="protein sequence ID" value="KAK8076193.1"/>
    <property type="molecule type" value="Genomic_DNA"/>
</dbReference>
<dbReference type="GeneID" id="92087937"/>
<evidence type="ECO:0000256" key="1">
    <source>
        <dbReference type="SAM" id="MobiDB-lite"/>
    </source>
</evidence>